<keyword evidence="4" id="KW-1185">Reference proteome</keyword>
<evidence type="ECO:0000313" key="3">
    <source>
        <dbReference type="EnsemblMetazoa" id="CPIJ000508-PA"/>
    </source>
</evidence>
<reference evidence="3" key="2">
    <citation type="submission" date="2021-02" db="UniProtKB">
        <authorList>
            <consortium name="EnsemblMetazoa"/>
        </authorList>
    </citation>
    <scope>IDENTIFICATION</scope>
    <source>
        <strain evidence="3">JHB</strain>
    </source>
</reference>
<sequence>AAPHESLKRATIHHRTRATRQLRETVESASERASKPENLHVSWTVPTTHTAYNQFDVKEFSHRNLSVLSTASAHCGSETTTLFGTRSSPEER</sequence>
<accession>B0W0E4</accession>
<dbReference type="EnsemblMetazoa" id="CPIJ000508-RA">
    <property type="protein sequence ID" value="CPIJ000508-PA"/>
    <property type="gene ID" value="CPIJ000508"/>
</dbReference>
<evidence type="ECO:0000313" key="4">
    <source>
        <dbReference type="Proteomes" id="UP000002320"/>
    </source>
</evidence>
<dbReference type="AlphaFoldDB" id="B0W0E4"/>
<reference evidence="2" key="1">
    <citation type="submission" date="2007-03" db="EMBL/GenBank/DDBJ databases">
        <title>Annotation of Culex pipiens quinquefasciatus.</title>
        <authorList>
            <consortium name="The Broad Institute Genome Sequencing Platform"/>
            <person name="Atkinson P.W."/>
            <person name="Hemingway J."/>
            <person name="Christensen B.M."/>
            <person name="Higgs S."/>
            <person name="Kodira C."/>
            <person name="Hannick L."/>
            <person name="Megy K."/>
            <person name="O'Leary S."/>
            <person name="Pearson M."/>
            <person name="Haas B.J."/>
            <person name="Mauceli E."/>
            <person name="Wortman J.R."/>
            <person name="Lee N.H."/>
            <person name="Guigo R."/>
            <person name="Stanke M."/>
            <person name="Alvarado L."/>
            <person name="Amedeo P."/>
            <person name="Antoine C.H."/>
            <person name="Arensburger P."/>
            <person name="Bidwell S.L."/>
            <person name="Crawford M."/>
            <person name="Camaro F."/>
            <person name="Devon K."/>
            <person name="Engels R."/>
            <person name="Hammond M."/>
            <person name="Howarth C."/>
            <person name="Koehrsen M."/>
            <person name="Lawson D."/>
            <person name="Montgomery P."/>
            <person name="Nene V."/>
            <person name="Nusbaum C."/>
            <person name="Puiu D."/>
            <person name="Romero-Severson J."/>
            <person name="Severson D.W."/>
            <person name="Shumway M."/>
            <person name="Sisk P."/>
            <person name="Stolte C."/>
            <person name="Zeng Q."/>
            <person name="Eisenstadt E."/>
            <person name="Fraser-Liggett C."/>
            <person name="Strausberg R."/>
            <person name="Galagan J."/>
            <person name="Birren B."/>
            <person name="Collins F.H."/>
        </authorList>
    </citation>
    <scope>NUCLEOTIDE SEQUENCE [LARGE SCALE GENOMIC DNA]</scope>
    <source>
        <strain evidence="2">JHB</strain>
    </source>
</reference>
<evidence type="ECO:0000256" key="1">
    <source>
        <dbReference type="SAM" id="MobiDB-lite"/>
    </source>
</evidence>
<dbReference type="KEGG" id="cqu:CpipJ_CPIJ000508"/>
<gene>
    <name evidence="3" type="primary">6031367</name>
    <name evidence="2" type="ORF">CpipJ_CPIJ000508</name>
</gene>
<dbReference type="EMBL" id="DS231817">
    <property type="protein sequence ID" value="EDS39683.1"/>
    <property type="molecule type" value="Genomic_DNA"/>
</dbReference>
<feature type="region of interest" description="Disordered" evidence="1">
    <location>
        <begin position="1"/>
        <end position="21"/>
    </location>
</feature>
<evidence type="ECO:0000313" key="2">
    <source>
        <dbReference type="EMBL" id="EDS39683.1"/>
    </source>
</evidence>
<dbReference type="InParanoid" id="B0W0E4"/>
<proteinExistence type="predicted"/>
<dbReference type="VEuPathDB" id="VectorBase:CPIJ000508"/>
<feature type="compositionally biased region" description="Basic residues" evidence="1">
    <location>
        <begin position="10"/>
        <end position="20"/>
    </location>
</feature>
<protein>
    <submittedName>
        <fullName evidence="2 3">Uncharacterized protein</fullName>
    </submittedName>
</protein>
<feature type="non-terminal residue" evidence="2">
    <location>
        <position position="1"/>
    </location>
</feature>
<name>B0W0E4_CULQU</name>
<organism>
    <name type="scientific">Culex quinquefasciatus</name>
    <name type="common">Southern house mosquito</name>
    <name type="synonym">Culex pungens</name>
    <dbReference type="NCBI Taxonomy" id="7176"/>
    <lineage>
        <taxon>Eukaryota</taxon>
        <taxon>Metazoa</taxon>
        <taxon>Ecdysozoa</taxon>
        <taxon>Arthropoda</taxon>
        <taxon>Hexapoda</taxon>
        <taxon>Insecta</taxon>
        <taxon>Pterygota</taxon>
        <taxon>Neoptera</taxon>
        <taxon>Endopterygota</taxon>
        <taxon>Diptera</taxon>
        <taxon>Nematocera</taxon>
        <taxon>Culicoidea</taxon>
        <taxon>Culicidae</taxon>
        <taxon>Culicinae</taxon>
        <taxon>Culicini</taxon>
        <taxon>Culex</taxon>
        <taxon>Culex</taxon>
    </lineage>
</organism>
<dbReference type="Proteomes" id="UP000002320">
    <property type="component" value="Unassembled WGS sequence"/>
</dbReference>
<dbReference type="HOGENOM" id="CLU_2419295_0_0_1"/>